<evidence type="ECO:0000256" key="1">
    <source>
        <dbReference type="ARBA" id="ARBA00023015"/>
    </source>
</evidence>
<evidence type="ECO:0000259" key="4">
    <source>
        <dbReference type="PROSITE" id="PS51118"/>
    </source>
</evidence>
<dbReference type="InterPro" id="IPR011991">
    <property type="entry name" value="ArsR-like_HTH"/>
</dbReference>
<organism evidence="5 6">
    <name type="scientific">Herminiimonas aquatilis</name>
    <dbReference type="NCBI Taxonomy" id="345342"/>
    <lineage>
        <taxon>Bacteria</taxon>
        <taxon>Pseudomonadati</taxon>
        <taxon>Pseudomonadota</taxon>
        <taxon>Betaproteobacteria</taxon>
        <taxon>Burkholderiales</taxon>
        <taxon>Oxalobacteraceae</taxon>
        <taxon>Herminiimonas</taxon>
    </lineage>
</organism>
<dbReference type="SUPFAM" id="SSF46785">
    <property type="entry name" value="Winged helix' DNA-binding domain"/>
    <property type="match status" value="1"/>
</dbReference>
<dbReference type="PANTHER" id="PTHR33204:SF29">
    <property type="entry name" value="TRANSCRIPTIONAL REGULATOR"/>
    <property type="match status" value="1"/>
</dbReference>
<keyword evidence="2" id="KW-0238">DNA-binding</keyword>
<dbReference type="EMBL" id="JBHTCC010000002">
    <property type="protein sequence ID" value="MFC7298731.1"/>
    <property type="molecule type" value="Genomic_DNA"/>
</dbReference>
<dbReference type="InterPro" id="IPR002577">
    <property type="entry name" value="HTH_HxlR"/>
</dbReference>
<feature type="domain" description="HTH hxlR-type" evidence="4">
    <location>
        <begin position="8"/>
        <end position="106"/>
    </location>
</feature>
<dbReference type="InterPro" id="IPR036388">
    <property type="entry name" value="WH-like_DNA-bd_sf"/>
</dbReference>
<keyword evidence="3" id="KW-0804">Transcription</keyword>
<comment type="caution">
    <text evidence="5">The sequence shown here is derived from an EMBL/GenBank/DDBJ whole genome shotgun (WGS) entry which is preliminary data.</text>
</comment>
<name>A0ABW2J5T7_9BURK</name>
<evidence type="ECO:0000256" key="2">
    <source>
        <dbReference type="ARBA" id="ARBA00023125"/>
    </source>
</evidence>
<dbReference type="Proteomes" id="UP001596379">
    <property type="component" value="Unassembled WGS sequence"/>
</dbReference>
<dbReference type="Pfam" id="PF01638">
    <property type="entry name" value="HxlR"/>
    <property type="match status" value="1"/>
</dbReference>
<dbReference type="CDD" id="cd00090">
    <property type="entry name" value="HTH_ARSR"/>
    <property type="match status" value="1"/>
</dbReference>
<accession>A0ABW2J5T7</accession>
<evidence type="ECO:0000313" key="6">
    <source>
        <dbReference type="Proteomes" id="UP001596379"/>
    </source>
</evidence>
<sequence length="122" mass="14107">MKSSEFKFPIDATIFLIGGKWKCSILCYLFEQPHRTGELRRAMADISQKVLTEQLRELESDGIIERTVYPEVPPRVEYKITDFGLSLEKIITAMCDWGHDNIETVTEARQRRLATTAHLFSE</sequence>
<dbReference type="PROSITE" id="PS51118">
    <property type="entry name" value="HTH_HXLR"/>
    <property type="match status" value="1"/>
</dbReference>
<dbReference type="PANTHER" id="PTHR33204">
    <property type="entry name" value="TRANSCRIPTIONAL REGULATOR, MARR FAMILY"/>
    <property type="match status" value="1"/>
</dbReference>
<reference evidence="6" key="1">
    <citation type="journal article" date="2019" name="Int. J. Syst. Evol. Microbiol.">
        <title>The Global Catalogue of Microorganisms (GCM) 10K type strain sequencing project: providing services to taxonomists for standard genome sequencing and annotation.</title>
        <authorList>
            <consortium name="The Broad Institute Genomics Platform"/>
            <consortium name="The Broad Institute Genome Sequencing Center for Infectious Disease"/>
            <person name="Wu L."/>
            <person name="Ma J."/>
        </authorList>
    </citation>
    <scope>NUCLEOTIDE SEQUENCE [LARGE SCALE GENOMIC DNA]</scope>
    <source>
        <strain evidence="6">CCUG 36956</strain>
    </source>
</reference>
<keyword evidence="1" id="KW-0805">Transcription regulation</keyword>
<proteinExistence type="predicted"/>
<protein>
    <submittedName>
        <fullName evidence="5">Winged helix-turn-helix transcriptional regulator</fullName>
    </submittedName>
</protein>
<dbReference type="InterPro" id="IPR036390">
    <property type="entry name" value="WH_DNA-bd_sf"/>
</dbReference>
<evidence type="ECO:0000256" key="3">
    <source>
        <dbReference type="ARBA" id="ARBA00023163"/>
    </source>
</evidence>
<dbReference type="RefSeq" id="WP_012078755.1">
    <property type="nucleotide sequence ID" value="NZ_JBHTCC010000002.1"/>
</dbReference>
<gene>
    <name evidence="5" type="ORF">ACFQO0_09830</name>
</gene>
<evidence type="ECO:0000313" key="5">
    <source>
        <dbReference type="EMBL" id="MFC7298731.1"/>
    </source>
</evidence>
<dbReference type="Gene3D" id="1.10.10.10">
    <property type="entry name" value="Winged helix-like DNA-binding domain superfamily/Winged helix DNA-binding domain"/>
    <property type="match status" value="1"/>
</dbReference>
<keyword evidence="6" id="KW-1185">Reference proteome</keyword>